<evidence type="ECO:0000256" key="1">
    <source>
        <dbReference type="SAM" id="Phobius"/>
    </source>
</evidence>
<dbReference type="Proteomes" id="UP000242656">
    <property type="component" value="Unassembled WGS sequence"/>
</dbReference>
<gene>
    <name evidence="2" type="ORF">COI93_12670</name>
</gene>
<evidence type="ECO:0000313" key="3">
    <source>
        <dbReference type="Proteomes" id="UP000242656"/>
    </source>
</evidence>
<dbReference type="EMBL" id="NUWN01000047">
    <property type="protein sequence ID" value="PFK40936.1"/>
    <property type="molecule type" value="Genomic_DNA"/>
</dbReference>
<protein>
    <submittedName>
        <fullName evidence="2">Histidine kinase</fullName>
    </submittedName>
</protein>
<sequence length="47" mass="5270">MEKKPKVKNKGKVALFLVIAGGVFIVKLGLKIGVIHTLRTWFENNFS</sequence>
<evidence type="ECO:0000313" key="2">
    <source>
        <dbReference type="EMBL" id="PFK40936.1"/>
    </source>
</evidence>
<proteinExistence type="predicted"/>
<keyword evidence="2" id="KW-0418">Kinase</keyword>
<organism evidence="2 3">
    <name type="scientific">Bacillus cereus</name>
    <dbReference type="NCBI Taxonomy" id="1396"/>
    <lineage>
        <taxon>Bacteria</taxon>
        <taxon>Bacillati</taxon>
        <taxon>Bacillota</taxon>
        <taxon>Bacilli</taxon>
        <taxon>Bacillales</taxon>
        <taxon>Bacillaceae</taxon>
        <taxon>Bacillus</taxon>
        <taxon>Bacillus cereus group</taxon>
    </lineage>
</organism>
<keyword evidence="1" id="KW-1133">Transmembrane helix</keyword>
<keyword evidence="1" id="KW-0472">Membrane</keyword>
<reference evidence="2 3" key="1">
    <citation type="submission" date="2017-09" db="EMBL/GenBank/DDBJ databases">
        <title>Large-scale bioinformatics analysis of Bacillus genomes uncovers conserved roles of natural products in bacterial physiology.</title>
        <authorList>
            <consortium name="Agbiome Team Llc"/>
            <person name="Bleich R.M."/>
            <person name="Grubbs K.J."/>
            <person name="Santa Maria K.C."/>
            <person name="Allen S.E."/>
            <person name="Farag S."/>
            <person name="Shank E.A."/>
            <person name="Bowers A."/>
        </authorList>
    </citation>
    <scope>NUCLEOTIDE SEQUENCE [LARGE SCALE GENOMIC DNA]</scope>
    <source>
        <strain evidence="2 3">AFS083043</strain>
    </source>
</reference>
<keyword evidence="2" id="KW-0808">Transferase</keyword>
<name>A0A2B0MJE8_BACCE</name>
<accession>A0A2B0MJE8</accession>
<keyword evidence="1" id="KW-0812">Transmembrane</keyword>
<dbReference type="AlphaFoldDB" id="A0A2B0MJE8"/>
<dbReference type="GO" id="GO:0016301">
    <property type="term" value="F:kinase activity"/>
    <property type="evidence" value="ECO:0007669"/>
    <property type="project" value="UniProtKB-KW"/>
</dbReference>
<comment type="caution">
    <text evidence="2">The sequence shown here is derived from an EMBL/GenBank/DDBJ whole genome shotgun (WGS) entry which is preliminary data.</text>
</comment>
<dbReference type="RefSeq" id="WP_098491090.1">
    <property type="nucleotide sequence ID" value="NZ_NUWN01000047.1"/>
</dbReference>
<feature type="transmembrane region" description="Helical" evidence="1">
    <location>
        <begin position="12"/>
        <end position="38"/>
    </location>
</feature>